<evidence type="ECO:0000259" key="4">
    <source>
        <dbReference type="Pfam" id="PF07687"/>
    </source>
</evidence>
<keyword evidence="3" id="KW-0378">Hydrolase</keyword>
<dbReference type="RefSeq" id="WP_094863275.1">
    <property type="nucleotide sequence ID" value="NZ_NKYE01000007.1"/>
</dbReference>
<dbReference type="FunCoup" id="A0A263D3Y9">
    <property type="interactions" value="177"/>
</dbReference>
<organism evidence="5 6">
    <name type="scientific">Amycolatopsis antarctica</name>
    <dbReference type="NCBI Taxonomy" id="1854586"/>
    <lineage>
        <taxon>Bacteria</taxon>
        <taxon>Bacillati</taxon>
        <taxon>Actinomycetota</taxon>
        <taxon>Actinomycetes</taxon>
        <taxon>Pseudonocardiales</taxon>
        <taxon>Pseudonocardiaceae</taxon>
        <taxon>Amycolatopsis</taxon>
    </lineage>
</organism>
<dbReference type="InParanoid" id="A0A263D3Y9"/>
<evidence type="ECO:0000256" key="3">
    <source>
        <dbReference type="ARBA" id="ARBA00022801"/>
    </source>
</evidence>
<keyword evidence="6" id="KW-1185">Reference proteome</keyword>
<dbReference type="GO" id="GO:0006508">
    <property type="term" value="P:proteolysis"/>
    <property type="evidence" value="ECO:0007669"/>
    <property type="project" value="UniProtKB-KW"/>
</dbReference>
<dbReference type="OrthoDB" id="9761532at2"/>
<proteinExistence type="predicted"/>
<dbReference type="PANTHER" id="PTHR43270">
    <property type="entry name" value="BETA-ALA-HIS DIPEPTIDASE"/>
    <property type="match status" value="1"/>
</dbReference>
<protein>
    <submittedName>
        <fullName evidence="5">Peptidase M20</fullName>
    </submittedName>
</protein>
<dbReference type="InterPro" id="IPR011650">
    <property type="entry name" value="Peptidase_M20_dimer"/>
</dbReference>
<reference evidence="5 6" key="1">
    <citation type="submission" date="2017-07" db="EMBL/GenBank/DDBJ databases">
        <title>Amycolatopsis antarcticus sp. nov., isolated from the surface of an Antarcticus brown macroalga.</title>
        <authorList>
            <person name="Wang J."/>
            <person name="Leiva S."/>
            <person name="Huang J."/>
            <person name="Huang Y."/>
        </authorList>
    </citation>
    <scope>NUCLEOTIDE SEQUENCE [LARGE SCALE GENOMIC DNA]</scope>
    <source>
        <strain evidence="5 6">AU-G6</strain>
    </source>
</reference>
<dbReference type="Gene3D" id="3.30.70.360">
    <property type="match status" value="1"/>
</dbReference>
<dbReference type="SUPFAM" id="SSF53187">
    <property type="entry name" value="Zn-dependent exopeptidases"/>
    <property type="match status" value="1"/>
</dbReference>
<evidence type="ECO:0000313" key="5">
    <source>
        <dbReference type="EMBL" id="OZM72798.1"/>
    </source>
</evidence>
<feature type="domain" description="Peptidase M20 dimerisation" evidence="4">
    <location>
        <begin position="210"/>
        <end position="367"/>
    </location>
</feature>
<evidence type="ECO:0000256" key="1">
    <source>
        <dbReference type="ARBA" id="ARBA00022670"/>
    </source>
</evidence>
<dbReference type="GO" id="GO:0046872">
    <property type="term" value="F:metal ion binding"/>
    <property type="evidence" value="ECO:0007669"/>
    <property type="project" value="UniProtKB-KW"/>
</dbReference>
<dbReference type="Gene3D" id="3.40.630.10">
    <property type="entry name" value="Zn peptidases"/>
    <property type="match status" value="1"/>
</dbReference>
<gene>
    <name evidence="5" type="ORF">CFN78_14395</name>
</gene>
<evidence type="ECO:0000256" key="2">
    <source>
        <dbReference type="ARBA" id="ARBA00022723"/>
    </source>
</evidence>
<dbReference type="AlphaFoldDB" id="A0A263D3Y9"/>
<keyword evidence="2" id="KW-0479">Metal-binding</keyword>
<dbReference type="EMBL" id="NKYE01000007">
    <property type="protein sequence ID" value="OZM72798.1"/>
    <property type="molecule type" value="Genomic_DNA"/>
</dbReference>
<keyword evidence="1" id="KW-0645">Protease</keyword>
<dbReference type="Pfam" id="PF07687">
    <property type="entry name" value="M20_dimer"/>
    <property type="match status" value="1"/>
</dbReference>
<accession>A0A263D3Y9</accession>
<dbReference type="InterPro" id="IPR002933">
    <property type="entry name" value="Peptidase_M20"/>
</dbReference>
<sequence>MRFVEQKTASDTVRRLWADEIVPNLSGLVEIPALSPAFDADWQAAGHLDAAIEHVRGWLAGRELPGASVDVVRLDGRSPVLLLDVPASEGAEDRGTVLLYGHLDKQPPVGGWSEGLGPWTPVLRDGRLYGRGSADDGYAGYAATAALEAVRAGGGAHARAVVLLETGEESGSPDLPAYLEHLSERLGEVSLVVCLDSGGNDYERMWLTTSLRGMVQAHVTVRVLDSGQHSGLSSGVVPSSFRILRQLLDRLEDSATGEITVEGSNVEIPDDRRFEAKATAESAPGAIGKAFPLHGDTRTVVEDEYELLLNNSWRPTLSVIGASGMPEPADAGNVLRDATTLAISFRLPPTADSAAVLDEVKKLLTTDVPYSATVELDHLETADGWNAPSAAPWLSGALETVSDTVFGSPWRSVGLGGSIPFMGLLGEKYPDAQFLVTGALGPDSNAHVPDEWLHVEQATRVTEAVAIVLDAHARGE</sequence>
<dbReference type="GO" id="GO:0008233">
    <property type="term" value="F:peptidase activity"/>
    <property type="evidence" value="ECO:0007669"/>
    <property type="project" value="UniProtKB-KW"/>
</dbReference>
<dbReference type="InterPro" id="IPR051458">
    <property type="entry name" value="Cyt/Met_Dipeptidase"/>
</dbReference>
<evidence type="ECO:0000313" key="6">
    <source>
        <dbReference type="Proteomes" id="UP000242444"/>
    </source>
</evidence>
<dbReference type="Proteomes" id="UP000242444">
    <property type="component" value="Unassembled WGS sequence"/>
</dbReference>
<comment type="caution">
    <text evidence="5">The sequence shown here is derived from an EMBL/GenBank/DDBJ whole genome shotgun (WGS) entry which is preliminary data.</text>
</comment>
<name>A0A263D3Y9_9PSEU</name>
<dbReference type="Pfam" id="PF01546">
    <property type="entry name" value="Peptidase_M20"/>
    <property type="match status" value="1"/>
</dbReference>
<dbReference type="PANTHER" id="PTHR43270:SF4">
    <property type="entry name" value="CARNOSINE DIPEPTIDASE 2, ISOFORM A"/>
    <property type="match status" value="1"/>
</dbReference>